<gene>
    <name evidence="4" type="ORF">C3747_295g29</name>
</gene>
<dbReference type="VEuPathDB" id="TriTrypDB:C3747_295g29"/>
<accession>A0A2V2VD75</accession>
<dbReference type="VEuPathDB" id="TriTrypDB:Tc_MARK_2468"/>
<dbReference type="InterPro" id="IPR000237">
    <property type="entry name" value="GRIP_dom"/>
</dbReference>
<name>A0A2V2VD75_TRYCR</name>
<dbReference type="AlphaFoldDB" id="A0A2V2VD75"/>
<dbReference type="EMBL" id="PRFC01000295">
    <property type="protein sequence ID" value="PWU93526.1"/>
    <property type="molecule type" value="Genomic_DNA"/>
</dbReference>
<dbReference type="VEuPathDB" id="TriTrypDB:TcG_01328"/>
<dbReference type="OrthoDB" id="1926336at2759"/>
<feature type="domain" description="GRIP" evidence="3">
    <location>
        <begin position="414"/>
        <end position="465"/>
    </location>
</feature>
<comment type="caution">
    <text evidence="4">The sequence shown here is derived from an EMBL/GenBank/DDBJ whole genome shotgun (WGS) entry which is preliminary data.</text>
</comment>
<dbReference type="Proteomes" id="UP000246078">
    <property type="component" value="Unassembled WGS sequence"/>
</dbReference>
<dbReference type="VEuPathDB" id="TriTrypDB:TCSYLVIO_003707"/>
<dbReference type="VEuPathDB" id="TriTrypDB:ECC02_002637"/>
<dbReference type="SMR" id="A0A2V2VD75"/>
<dbReference type="VEuPathDB" id="TriTrypDB:TCDM_02458"/>
<dbReference type="VEuPathDB" id="TriTrypDB:C4B63_7g395"/>
<evidence type="ECO:0000256" key="2">
    <source>
        <dbReference type="SAM" id="MobiDB-lite"/>
    </source>
</evidence>
<feature type="compositionally biased region" description="Basic and acidic residues" evidence="2">
    <location>
        <begin position="65"/>
        <end position="76"/>
    </location>
</feature>
<dbReference type="Pfam" id="PF01465">
    <property type="entry name" value="GRIP"/>
    <property type="match status" value="1"/>
</dbReference>
<dbReference type="VEuPathDB" id="TriTrypDB:TcBrA4_0125620"/>
<feature type="coiled-coil region" evidence="1">
    <location>
        <begin position="153"/>
        <end position="338"/>
    </location>
</feature>
<dbReference type="VEuPathDB" id="TriTrypDB:TcCLB.507053.130"/>
<keyword evidence="1" id="KW-0175">Coiled coil</keyword>
<evidence type="ECO:0000313" key="4">
    <source>
        <dbReference type="EMBL" id="PWU93526.1"/>
    </source>
</evidence>
<evidence type="ECO:0000259" key="3">
    <source>
        <dbReference type="PROSITE" id="PS50913"/>
    </source>
</evidence>
<evidence type="ECO:0000256" key="1">
    <source>
        <dbReference type="SAM" id="Coils"/>
    </source>
</evidence>
<proteinExistence type="predicted"/>
<dbReference type="VEuPathDB" id="TriTrypDB:TcCL_NonESM04126"/>
<reference evidence="4 5" key="1">
    <citation type="journal article" date="2018" name="Microb. Genom.">
        <title>Expanding an expanded genome: long-read sequencing of Trypanosoma cruzi.</title>
        <authorList>
            <person name="Berna L."/>
            <person name="Rodriguez M."/>
            <person name="Chiribao M.L."/>
            <person name="Parodi-Talice A."/>
            <person name="Pita S."/>
            <person name="Rijo G."/>
            <person name="Alvarez-Valin F."/>
            <person name="Robello C."/>
        </authorList>
    </citation>
    <scope>NUCLEOTIDE SEQUENCE [LARGE SCALE GENOMIC DNA]</scope>
    <source>
        <strain evidence="4 5">TCC</strain>
    </source>
</reference>
<organism evidence="4 5">
    <name type="scientific">Trypanosoma cruzi</name>
    <dbReference type="NCBI Taxonomy" id="5693"/>
    <lineage>
        <taxon>Eukaryota</taxon>
        <taxon>Discoba</taxon>
        <taxon>Euglenozoa</taxon>
        <taxon>Kinetoplastea</taxon>
        <taxon>Metakinetoplastina</taxon>
        <taxon>Trypanosomatida</taxon>
        <taxon>Trypanosomatidae</taxon>
        <taxon>Trypanosoma</taxon>
        <taxon>Schizotrypanum</taxon>
    </lineage>
</organism>
<feature type="region of interest" description="Disordered" evidence="2">
    <location>
        <begin position="65"/>
        <end position="84"/>
    </location>
</feature>
<evidence type="ECO:0000313" key="5">
    <source>
        <dbReference type="Proteomes" id="UP000246078"/>
    </source>
</evidence>
<dbReference type="VEuPathDB" id="TriTrypDB:BCY84_20512"/>
<dbReference type="OMA" id="QHSTEVQ"/>
<dbReference type="PROSITE" id="PS50913">
    <property type="entry name" value="GRIP"/>
    <property type="match status" value="1"/>
</dbReference>
<sequence length="474" mass="53436">MEEISGGCAEDAGGEVGRLQEELRKAEERMRLWKEKTQVAVNELRDRIVKLTSERNELQEAFTELKNHQEQQRQQDADGGSKYTADGALSSSSYSSLVYVPAATIVRGIMQWTIATVDVFFPILLKKSEFALGLAACTSQELDKCKRRTAQTLRLQAKNIEALQSEISGLQQQLNEALAEVRERNHAIDSRDQALSVLQNRLEDLEAANLRLESSRVLLSNKPNAEQINMFEERLEEELENVRREFVSRENVIFDQHRDEIERLLAKHEEEVAELRAELEEKILAAETAVDATAAAKVDANLADRNSEGAYMDLMRDFEALQDELKVTQGENETIMAELREVRGKLAHFNGNGNSNDNSSVASQKEPFTLPEAAVRIAELESGMMRLSEELCETKKRLIAAKHQANARDLSRSHVLEGQQLSYLKCIVVKLLGATECGDVGRNLLPVLSTLLNFNSEDLQELYAAHPDWVKRRF</sequence>
<protein>
    <recommendedName>
        <fullName evidence="3">GRIP domain-containing protein</fullName>
    </recommendedName>
</protein>